<keyword evidence="3" id="KW-1185">Reference proteome</keyword>
<accession>A0A853C7N2</accession>
<feature type="compositionally biased region" description="Low complexity" evidence="1">
    <location>
        <begin position="111"/>
        <end position="121"/>
    </location>
</feature>
<protein>
    <submittedName>
        <fullName evidence="2">Uncharacterized protein</fullName>
    </submittedName>
</protein>
<evidence type="ECO:0000313" key="3">
    <source>
        <dbReference type="Proteomes" id="UP000541969"/>
    </source>
</evidence>
<dbReference type="Proteomes" id="UP000541969">
    <property type="component" value="Unassembled WGS sequence"/>
</dbReference>
<dbReference type="RefSeq" id="WP_179714790.1">
    <property type="nucleotide sequence ID" value="NZ_JACBZT010000001.1"/>
</dbReference>
<feature type="region of interest" description="Disordered" evidence="1">
    <location>
        <begin position="1"/>
        <end position="20"/>
    </location>
</feature>
<dbReference type="EMBL" id="JACBZT010000001">
    <property type="protein sequence ID" value="NYJ04020.1"/>
    <property type="molecule type" value="Genomic_DNA"/>
</dbReference>
<sequence length="121" mass="12438">MSRPAHSPADDASATARAALPDDDAVRFDRLTSAVLASSALGPALRAVLPGPAGFRWLHTEGLAPTARPAALTADQWLSLFRVWTTSGRTPSGAPGGRGPAGRPTKGHGHAPGAQAAPRWF</sequence>
<gene>
    <name evidence="2" type="ORF">GGQ55_000298</name>
</gene>
<feature type="region of interest" description="Disordered" evidence="1">
    <location>
        <begin position="87"/>
        <end position="121"/>
    </location>
</feature>
<comment type="caution">
    <text evidence="2">The sequence shown here is derived from an EMBL/GenBank/DDBJ whole genome shotgun (WGS) entry which is preliminary data.</text>
</comment>
<organism evidence="2 3">
    <name type="scientific">Petropleomorpha daqingensis</name>
    <dbReference type="NCBI Taxonomy" id="2026353"/>
    <lineage>
        <taxon>Bacteria</taxon>
        <taxon>Bacillati</taxon>
        <taxon>Actinomycetota</taxon>
        <taxon>Actinomycetes</taxon>
        <taxon>Geodermatophilales</taxon>
        <taxon>Geodermatophilaceae</taxon>
        <taxon>Petropleomorpha</taxon>
    </lineage>
</organism>
<evidence type="ECO:0000256" key="1">
    <source>
        <dbReference type="SAM" id="MobiDB-lite"/>
    </source>
</evidence>
<name>A0A853C7N2_9ACTN</name>
<dbReference type="AlphaFoldDB" id="A0A853C7N2"/>
<proteinExistence type="predicted"/>
<feature type="compositionally biased region" description="Low complexity" evidence="1">
    <location>
        <begin position="10"/>
        <end position="19"/>
    </location>
</feature>
<reference evidence="2 3" key="1">
    <citation type="submission" date="2020-07" db="EMBL/GenBank/DDBJ databases">
        <title>Sequencing the genomes of 1000 actinobacteria strains.</title>
        <authorList>
            <person name="Klenk H.-P."/>
        </authorList>
    </citation>
    <scope>NUCLEOTIDE SEQUENCE [LARGE SCALE GENOMIC DNA]</scope>
    <source>
        <strain evidence="2 3">DSM 104001</strain>
    </source>
</reference>
<evidence type="ECO:0000313" key="2">
    <source>
        <dbReference type="EMBL" id="NYJ04020.1"/>
    </source>
</evidence>